<dbReference type="InterPro" id="IPR013655">
    <property type="entry name" value="PAS_fold_3"/>
</dbReference>
<dbReference type="InterPro" id="IPR036097">
    <property type="entry name" value="HisK_dim/P_sf"/>
</dbReference>
<keyword evidence="3" id="KW-0597">Phosphoprotein</keyword>
<dbReference type="PANTHER" id="PTHR43304:SF1">
    <property type="entry name" value="PAC DOMAIN-CONTAINING PROTEIN"/>
    <property type="match status" value="1"/>
</dbReference>
<comment type="catalytic activity">
    <reaction evidence="1">
        <text>ATP + protein L-histidine = ADP + protein N-phospho-L-histidine.</text>
        <dbReference type="EC" id="2.7.13.3"/>
    </reaction>
</comment>
<evidence type="ECO:0000256" key="3">
    <source>
        <dbReference type="ARBA" id="ARBA00022553"/>
    </source>
</evidence>
<dbReference type="Pfam" id="PF08447">
    <property type="entry name" value="PAS_3"/>
    <property type="match status" value="2"/>
</dbReference>
<dbReference type="RefSeq" id="WP_092456884.1">
    <property type="nucleotide sequence ID" value="NZ_FPCJ01000001.1"/>
</dbReference>
<dbReference type="InterPro" id="IPR052162">
    <property type="entry name" value="Sensor_kinase/Photoreceptor"/>
</dbReference>
<dbReference type="InterPro" id="IPR001610">
    <property type="entry name" value="PAC"/>
</dbReference>
<proteinExistence type="predicted"/>
<dbReference type="SMART" id="SM00086">
    <property type="entry name" value="PAC"/>
    <property type="match status" value="2"/>
</dbReference>
<dbReference type="EC" id="2.7.13.3" evidence="2"/>
<keyword evidence="4" id="KW-0808">Transferase</keyword>
<evidence type="ECO:0000256" key="6">
    <source>
        <dbReference type="SAM" id="Coils"/>
    </source>
</evidence>
<feature type="domain" description="PAC" evidence="9">
    <location>
        <begin position="271"/>
        <end position="326"/>
    </location>
</feature>
<keyword evidence="7" id="KW-1133">Transmembrane helix</keyword>
<evidence type="ECO:0000313" key="11">
    <source>
        <dbReference type="Proteomes" id="UP000199537"/>
    </source>
</evidence>
<accession>A0A1I7N1P0</accession>
<feature type="domain" description="PAS" evidence="8">
    <location>
        <begin position="72"/>
        <end position="143"/>
    </location>
</feature>
<dbReference type="STRING" id="1393122.SAMN05660895_0360"/>
<feature type="coiled-coil region" evidence="6">
    <location>
        <begin position="180"/>
        <end position="207"/>
    </location>
</feature>
<reference evidence="11" key="1">
    <citation type="submission" date="2016-10" db="EMBL/GenBank/DDBJ databases">
        <authorList>
            <person name="Varghese N."/>
            <person name="Submissions S."/>
        </authorList>
    </citation>
    <scope>NUCLEOTIDE SEQUENCE [LARGE SCALE GENOMIC DNA]</scope>
    <source>
        <strain evidence="11">DSM 14807</strain>
    </source>
</reference>
<feature type="domain" description="PAC" evidence="9">
    <location>
        <begin position="401"/>
        <end position="453"/>
    </location>
</feature>
<evidence type="ECO:0000259" key="9">
    <source>
        <dbReference type="PROSITE" id="PS50113"/>
    </source>
</evidence>
<evidence type="ECO:0000256" key="1">
    <source>
        <dbReference type="ARBA" id="ARBA00000085"/>
    </source>
</evidence>
<dbReference type="InterPro" id="IPR000014">
    <property type="entry name" value="PAS"/>
</dbReference>
<dbReference type="Gene3D" id="3.30.450.20">
    <property type="entry name" value="PAS domain"/>
    <property type="match status" value="3"/>
</dbReference>
<dbReference type="PROSITE" id="PS50113">
    <property type="entry name" value="PAC"/>
    <property type="match status" value="2"/>
</dbReference>
<dbReference type="SUPFAM" id="SSF47384">
    <property type="entry name" value="Homodimeric domain of signal transducing histidine kinase"/>
    <property type="match status" value="1"/>
</dbReference>
<dbReference type="CDD" id="cd00130">
    <property type="entry name" value="PAS"/>
    <property type="match status" value="3"/>
</dbReference>
<organism evidence="10 11">
    <name type="scientific">Thermoflavifilum thermophilum</name>
    <dbReference type="NCBI Taxonomy" id="1393122"/>
    <lineage>
        <taxon>Bacteria</taxon>
        <taxon>Pseudomonadati</taxon>
        <taxon>Bacteroidota</taxon>
        <taxon>Chitinophagia</taxon>
        <taxon>Chitinophagales</taxon>
        <taxon>Chitinophagaceae</taxon>
        <taxon>Thermoflavifilum</taxon>
    </lineage>
</organism>
<dbReference type="InterPro" id="IPR013656">
    <property type="entry name" value="PAS_4"/>
</dbReference>
<dbReference type="EMBL" id="FPCJ01000001">
    <property type="protein sequence ID" value="SFV28564.1"/>
    <property type="molecule type" value="Genomic_DNA"/>
</dbReference>
<dbReference type="CDD" id="cd00082">
    <property type="entry name" value="HisKA"/>
    <property type="match status" value="1"/>
</dbReference>
<evidence type="ECO:0000256" key="7">
    <source>
        <dbReference type="SAM" id="Phobius"/>
    </source>
</evidence>
<gene>
    <name evidence="10" type="ORF">SAMN05660895_0360</name>
</gene>
<dbReference type="PANTHER" id="PTHR43304">
    <property type="entry name" value="PHYTOCHROME-LIKE PROTEIN CPH1"/>
    <property type="match status" value="1"/>
</dbReference>
<feature type="domain" description="PAS" evidence="8">
    <location>
        <begin position="320"/>
        <end position="397"/>
    </location>
</feature>
<evidence type="ECO:0000256" key="2">
    <source>
        <dbReference type="ARBA" id="ARBA00012438"/>
    </source>
</evidence>
<keyword evidence="6" id="KW-0175">Coiled coil</keyword>
<evidence type="ECO:0000259" key="8">
    <source>
        <dbReference type="PROSITE" id="PS50112"/>
    </source>
</evidence>
<dbReference type="InterPro" id="IPR003661">
    <property type="entry name" value="HisK_dim/P_dom"/>
</dbReference>
<keyword evidence="5" id="KW-0418">Kinase</keyword>
<name>A0A1I7N1P0_9BACT</name>
<keyword evidence="7" id="KW-0812">Transmembrane</keyword>
<dbReference type="Proteomes" id="UP000199537">
    <property type="component" value="Unassembled WGS sequence"/>
</dbReference>
<protein>
    <recommendedName>
        <fullName evidence="2">histidine kinase</fullName>
        <ecNumber evidence="2">2.7.13.3</ecNumber>
    </recommendedName>
</protein>
<evidence type="ECO:0000313" key="10">
    <source>
        <dbReference type="EMBL" id="SFV28564.1"/>
    </source>
</evidence>
<evidence type="ECO:0000256" key="5">
    <source>
        <dbReference type="ARBA" id="ARBA00022777"/>
    </source>
</evidence>
<dbReference type="InterPro" id="IPR035965">
    <property type="entry name" value="PAS-like_dom_sf"/>
</dbReference>
<dbReference type="InterPro" id="IPR000700">
    <property type="entry name" value="PAS-assoc_C"/>
</dbReference>
<dbReference type="Gene3D" id="1.10.287.130">
    <property type="match status" value="1"/>
</dbReference>
<dbReference type="NCBIfam" id="TIGR00229">
    <property type="entry name" value="sensory_box"/>
    <property type="match status" value="3"/>
</dbReference>
<dbReference type="SMART" id="SM00091">
    <property type="entry name" value="PAS"/>
    <property type="match status" value="3"/>
</dbReference>
<dbReference type="SUPFAM" id="SSF55785">
    <property type="entry name" value="PYP-like sensor domain (PAS domain)"/>
    <property type="match status" value="3"/>
</dbReference>
<dbReference type="OrthoDB" id="9124519at2"/>
<feature type="transmembrane region" description="Helical" evidence="7">
    <location>
        <begin position="47"/>
        <end position="62"/>
    </location>
</feature>
<evidence type="ECO:0000256" key="4">
    <source>
        <dbReference type="ARBA" id="ARBA00022679"/>
    </source>
</evidence>
<sequence length="525" mass="61397">MKLTPFVIAFLYLLVGVCWIVFSDSLLASLARQTGWAFVEHLQTVKGIVYVLITAILLYVFIRKLHKQLLRAQEDYKRLFLENPQTLYVFDVANFRFLEVNKATEIQYGYTRDEFLKMTLLDIRPPEERSRFLALNHSIADTAIHYWGRWKHLRKDGQILIVEIYTHPVNFQGRDARLTYVRDVTAMVQAQEELADLENKLQAIINSTDDAIWAIDMHYKLVVFNQAFANIMQLKTGKTIQAGQTLWMPDYANVEQANRWMDAYSKAMAGEKVEFEETDVLGESEKPRHAHVSMNPILNDQQKVIGVACILHDITSIKEQELRLKEALERYDLVTKATNDAIWDWDIPNNRVVFNEQFWQMFGYEPTEQGGQLWEENLHPDDKQRVLQGIQQALNEKQTIWADEYRLRCGDGKYKYVLDRAYILYNEDQQPIRMIGATQDIQLKKEYEQAILRQNEQLREIAYVSAHEVRGPASALMGLFTLLEEYHATQKDHDYRELMPLIQQSLEQLDSVIHKIVNKTSQLMQ</sequence>
<dbReference type="PROSITE" id="PS50112">
    <property type="entry name" value="PAS"/>
    <property type="match status" value="2"/>
</dbReference>
<dbReference type="Pfam" id="PF08448">
    <property type="entry name" value="PAS_4"/>
    <property type="match status" value="1"/>
</dbReference>
<keyword evidence="7" id="KW-0472">Membrane</keyword>
<keyword evidence="11" id="KW-1185">Reference proteome</keyword>
<dbReference type="GO" id="GO:0000155">
    <property type="term" value="F:phosphorelay sensor kinase activity"/>
    <property type="evidence" value="ECO:0007669"/>
    <property type="project" value="InterPro"/>
</dbReference>
<dbReference type="AlphaFoldDB" id="A0A1I7N1P0"/>